<dbReference type="Pfam" id="PF05016">
    <property type="entry name" value="ParE_toxin"/>
    <property type="match status" value="1"/>
</dbReference>
<sequence>MIAALPLAHQRRLKELIDQLAEDPFLSRSGHISGYHLDKANFDVKRCKGHKNRFRVRFGDFRLVYEVDEEERLVLLLKLDVRGEVYLGPPDKK</sequence>
<accession>A0ABT5X7G9</accession>
<dbReference type="Proteomes" id="UP001220010">
    <property type="component" value="Unassembled WGS sequence"/>
</dbReference>
<dbReference type="InterPro" id="IPR007712">
    <property type="entry name" value="RelE/ParE_toxin"/>
</dbReference>
<dbReference type="InterPro" id="IPR035093">
    <property type="entry name" value="RelE/ParE_toxin_dom_sf"/>
</dbReference>
<evidence type="ECO:0000313" key="3">
    <source>
        <dbReference type="Proteomes" id="UP001220010"/>
    </source>
</evidence>
<dbReference type="EMBL" id="JARFPK010000016">
    <property type="protein sequence ID" value="MDF0590635.1"/>
    <property type="molecule type" value="Genomic_DNA"/>
</dbReference>
<dbReference type="RefSeq" id="WP_316966384.1">
    <property type="nucleotide sequence ID" value="NZ_JARFPK010000016.1"/>
</dbReference>
<evidence type="ECO:0000256" key="1">
    <source>
        <dbReference type="ARBA" id="ARBA00022649"/>
    </source>
</evidence>
<evidence type="ECO:0000313" key="2">
    <source>
        <dbReference type="EMBL" id="MDF0590635.1"/>
    </source>
</evidence>
<name>A0ABT5X7G9_9EURY</name>
<gene>
    <name evidence="2" type="ORF">P0O15_05535</name>
</gene>
<dbReference type="Gene3D" id="3.30.2310.20">
    <property type="entry name" value="RelE-like"/>
    <property type="match status" value="1"/>
</dbReference>
<comment type="caution">
    <text evidence="2">The sequence shown here is derived from an EMBL/GenBank/DDBJ whole genome shotgun (WGS) entry which is preliminary data.</text>
</comment>
<proteinExistence type="predicted"/>
<keyword evidence="3" id="KW-1185">Reference proteome</keyword>
<organism evidence="2 3">
    <name type="scientific">Candidatus Methanocrinis natronophilus</name>
    <dbReference type="NCBI Taxonomy" id="3033396"/>
    <lineage>
        <taxon>Archaea</taxon>
        <taxon>Methanobacteriati</taxon>
        <taxon>Methanobacteriota</taxon>
        <taxon>Stenosarchaea group</taxon>
        <taxon>Methanomicrobia</taxon>
        <taxon>Methanotrichales</taxon>
        <taxon>Methanotrichaceae</taxon>
        <taxon>Methanocrinis</taxon>
    </lineage>
</organism>
<dbReference type="PANTHER" id="PTHR38813:SF1">
    <property type="entry name" value="TOXIN RELE1-RELATED"/>
    <property type="match status" value="1"/>
</dbReference>
<protein>
    <submittedName>
        <fullName evidence="2">Type II toxin-antitoxin system RelE/ParE family toxin</fullName>
    </submittedName>
</protein>
<dbReference type="SUPFAM" id="SSF143011">
    <property type="entry name" value="RelE-like"/>
    <property type="match status" value="1"/>
</dbReference>
<keyword evidence="1" id="KW-1277">Toxin-antitoxin system</keyword>
<dbReference type="PANTHER" id="PTHR38813">
    <property type="match status" value="1"/>
</dbReference>
<dbReference type="InterPro" id="IPR052747">
    <property type="entry name" value="TA_system_RelE_toxin"/>
</dbReference>
<reference evidence="2 3" key="1">
    <citation type="submission" date="2023-03" db="EMBL/GenBank/DDBJ databases">
        <title>WGS of Methanotrichaceae archaeon Mx.</title>
        <authorList>
            <person name="Sorokin D.Y."/>
            <person name="Merkel A.Y."/>
        </authorList>
    </citation>
    <scope>NUCLEOTIDE SEQUENCE [LARGE SCALE GENOMIC DNA]</scope>
    <source>
        <strain evidence="2 3">Mx</strain>
    </source>
</reference>